<feature type="transmembrane region" description="Helical" evidence="6">
    <location>
        <begin position="166"/>
        <end position="183"/>
    </location>
</feature>
<keyword evidence="4 6" id="KW-1133">Transmembrane helix</keyword>
<dbReference type="Pfam" id="PF00892">
    <property type="entry name" value="EamA"/>
    <property type="match status" value="2"/>
</dbReference>
<feature type="transmembrane region" description="Helical" evidence="6">
    <location>
        <begin position="20"/>
        <end position="39"/>
    </location>
</feature>
<evidence type="ECO:0000313" key="9">
    <source>
        <dbReference type="Proteomes" id="UP000752292"/>
    </source>
</evidence>
<evidence type="ECO:0000256" key="3">
    <source>
        <dbReference type="ARBA" id="ARBA00022692"/>
    </source>
</evidence>
<comment type="subcellular location">
    <subcellularLocation>
        <location evidence="1">Membrane</location>
        <topology evidence="1">Multi-pass membrane protein</topology>
    </subcellularLocation>
</comment>
<sequence length="307" mass="31993">MAAPLLAGIFLPEDDVTLDAAAAFALSSALCFTCADMFARRGLQGRDPLAGAVFTLAGELAFLFVAALVTGPRFPPLGPDYLRVAAGGAGNPGLFMIFFLIGISKIGVARAAPIKGGSPLFGAVLAILFLGERPAWYHLAGVVLVVGGIATLSSGRTHGRWRRIDALWPVAAAAAAGAGAVFWRSALKGFPHPLAGSVVGVVVAALIVGTFTWFRLGGRRLAGEWRKGPLPFLLCGVAAGLGIFLYVNALQRGEVYRMLPLIQTSPLFTVLIALVLFRRAEHITWRVPAGAAMTLAGALLVTLRPGG</sequence>
<keyword evidence="5 6" id="KW-0472">Membrane</keyword>
<name>A0A932ZTU3_UNCTE</name>
<proteinExistence type="inferred from homology"/>
<dbReference type="SUPFAM" id="SSF103481">
    <property type="entry name" value="Multidrug resistance efflux transporter EmrE"/>
    <property type="match status" value="2"/>
</dbReference>
<feature type="transmembrane region" description="Helical" evidence="6">
    <location>
        <begin position="136"/>
        <end position="154"/>
    </location>
</feature>
<dbReference type="PANTHER" id="PTHR32322:SF2">
    <property type="entry name" value="EAMA DOMAIN-CONTAINING PROTEIN"/>
    <property type="match status" value="1"/>
</dbReference>
<protein>
    <submittedName>
        <fullName evidence="8">DMT family transporter</fullName>
    </submittedName>
</protein>
<feature type="domain" description="EamA" evidence="7">
    <location>
        <begin position="167"/>
        <end position="302"/>
    </location>
</feature>
<dbReference type="Gene3D" id="1.10.3730.20">
    <property type="match status" value="2"/>
</dbReference>
<feature type="transmembrane region" description="Helical" evidence="6">
    <location>
        <begin position="228"/>
        <end position="249"/>
    </location>
</feature>
<organism evidence="8 9">
    <name type="scientific">Tectimicrobiota bacterium</name>
    <dbReference type="NCBI Taxonomy" id="2528274"/>
    <lineage>
        <taxon>Bacteria</taxon>
        <taxon>Pseudomonadati</taxon>
        <taxon>Nitrospinota/Tectimicrobiota group</taxon>
        <taxon>Candidatus Tectimicrobiota</taxon>
    </lineage>
</organism>
<evidence type="ECO:0000256" key="6">
    <source>
        <dbReference type="SAM" id="Phobius"/>
    </source>
</evidence>
<evidence type="ECO:0000256" key="1">
    <source>
        <dbReference type="ARBA" id="ARBA00004141"/>
    </source>
</evidence>
<comment type="similarity">
    <text evidence="2">Belongs to the EamA transporter family.</text>
</comment>
<dbReference type="InterPro" id="IPR050638">
    <property type="entry name" value="AA-Vitamin_Transporters"/>
</dbReference>
<evidence type="ECO:0000256" key="4">
    <source>
        <dbReference type="ARBA" id="ARBA00022989"/>
    </source>
</evidence>
<dbReference type="AlphaFoldDB" id="A0A932ZTU3"/>
<feature type="transmembrane region" description="Helical" evidence="6">
    <location>
        <begin position="51"/>
        <end position="69"/>
    </location>
</feature>
<feature type="transmembrane region" description="Helical" evidence="6">
    <location>
        <begin position="283"/>
        <end position="303"/>
    </location>
</feature>
<feature type="transmembrane region" description="Helical" evidence="6">
    <location>
        <begin position="255"/>
        <end position="276"/>
    </location>
</feature>
<gene>
    <name evidence="8" type="ORF">HY618_06005</name>
</gene>
<accession>A0A932ZTU3</accession>
<comment type="caution">
    <text evidence="8">The sequence shown here is derived from an EMBL/GenBank/DDBJ whole genome shotgun (WGS) entry which is preliminary data.</text>
</comment>
<evidence type="ECO:0000256" key="5">
    <source>
        <dbReference type="ARBA" id="ARBA00023136"/>
    </source>
</evidence>
<feature type="transmembrane region" description="Helical" evidence="6">
    <location>
        <begin position="113"/>
        <end position="130"/>
    </location>
</feature>
<feature type="domain" description="EamA" evidence="7">
    <location>
        <begin position="22"/>
        <end position="153"/>
    </location>
</feature>
<dbReference type="GO" id="GO:0016020">
    <property type="term" value="C:membrane"/>
    <property type="evidence" value="ECO:0007669"/>
    <property type="project" value="UniProtKB-SubCell"/>
</dbReference>
<keyword evidence="3 6" id="KW-0812">Transmembrane</keyword>
<dbReference type="EMBL" id="JACQRX010000263">
    <property type="protein sequence ID" value="MBI4251997.1"/>
    <property type="molecule type" value="Genomic_DNA"/>
</dbReference>
<feature type="transmembrane region" description="Helical" evidence="6">
    <location>
        <begin position="81"/>
        <end position="101"/>
    </location>
</feature>
<dbReference type="InterPro" id="IPR000620">
    <property type="entry name" value="EamA_dom"/>
</dbReference>
<dbReference type="InterPro" id="IPR037185">
    <property type="entry name" value="EmrE-like"/>
</dbReference>
<dbReference type="Proteomes" id="UP000752292">
    <property type="component" value="Unassembled WGS sequence"/>
</dbReference>
<dbReference type="PANTHER" id="PTHR32322">
    <property type="entry name" value="INNER MEMBRANE TRANSPORTER"/>
    <property type="match status" value="1"/>
</dbReference>
<evidence type="ECO:0000313" key="8">
    <source>
        <dbReference type="EMBL" id="MBI4251997.1"/>
    </source>
</evidence>
<reference evidence="8" key="1">
    <citation type="submission" date="2020-07" db="EMBL/GenBank/DDBJ databases">
        <title>Huge and variable diversity of episymbiotic CPR bacteria and DPANN archaea in groundwater ecosystems.</title>
        <authorList>
            <person name="He C.Y."/>
            <person name="Keren R."/>
            <person name="Whittaker M."/>
            <person name="Farag I.F."/>
            <person name="Doudna J."/>
            <person name="Cate J.H.D."/>
            <person name="Banfield J.F."/>
        </authorList>
    </citation>
    <scope>NUCLEOTIDE SEQUENCE</scope>
    <source>
        <strain evidence="8">NC_groundwater_1370_Ag_S-0.2um_69_93</strain>
    </source>
</reference>
<evidence type="ECO:0000259" key="7">
    <source>
        <dbReference type="Pfam" id="PF00892"/>
    </source>
</evidence>
<feature type="transmembrane region" description="Helical" evidence="6">
    <location>
        <begin position="195"/>
        <end position="216"/>
    </location>
</feature>
<evidence type="ECO:0000256" key="2">
    <source>
        <dbReference type="ARBA" id="ARBA00007362"/>
    </source>
</evidence>